<evidence type="ECO:0000256" key="3">
    <source>
        <dbReference type="ARBA" id="ARBA00022884"/>
    </source>
</evidence>
<comment type="similarity">
    <text evidence="1 6 7">Belongs to the bacterial ribosomal protein bL21 family.</text>
</comment>
<sequence>MIRVSRVAPSEAPQTTQKTQTLEETAVYAIVRAGAKQQKVAVGDVIEIDTVPTAVGETLTLPVVLAVDGDDVTSGGLDKAAVTVEVLGATKGPKIVIQKYKNKTGYKKRQGHRQKYTQVKVTDISL</sequence>
<dbReference type="NCBIfam" id="TIGR00061">
    <property type="entry name" value="L21"/>
    <property type="match status" value="1"/>
</dbReference>
<organism evidence="8 9">
    <name type="scientific">Nocardioides lentus</name>
    <dbReference type="NCBI Taxonomy" id="338077"/>
    <lineage>
        <taxon>Bacteria</taxon>
        <taxon>Bacillati</taxon>
        <taxon>Actinomycetota</taxon>
        <taxon>Actinomycetes</taxon>
        <taxon>Propionibacteriales</taxon>
        <taxon>Nocardioidaceae</taxon>
        <taxon>Nocardioides</taxon>
    </lineage>
</organism>
<comment type="function">
    <text evidence="6 7">This protein binds to 23S rRNA in the presence of protein L20.</text>
</comment>
<dbReference type="Proteomes" id="UP001501612">
    <property type="component" value="Unassembled WGS sequence"/>
</dbReference>
<comment type="caution">
    <text evidence="8">The sequence shown here is derived from an EMBL/GenBank/DDBJ whole genome shotgun (WGS) entry which is preliminary data.</text>
</comment>
<dbReference type="Pfam" id="PF00829">
    <property type="entry name" value="Ribosomal_L21p"/>
    <property type="match status" value="1"/>
</dbReference>
<comment type="subunit">
    <text evidence="6">Part of the 50S ribosomal subunit. Contacts protein L20.</text>
</comment>
<keyword evidence="9" id="KW-1185">Reference proteome</keyword>
<keyword evidence="5 6" id="KW-0687">Ribonucleoprotein</keyword>
<dbReference type="InterPro" id="IPR001787">
    <property type="entry name" value="Ribosomal_bL21"/>
</dbReference>
<dbReference type="PANTHER" id="PTHR21349:SF0">
    <property type="entry name" value="LARGE RIBOSOMAL SUBUNIT PROTEIN BL21M"/>
    <property type="match status" value="1"/>
</dbReference>
<dbReference type="PANTHER" id="PTHR21349">
    <property type="entry name" value="50S RIBOSOMAL PROTEIN L21"/>
    <property type="match status" value="1"/>
</dbReference>
<keyword evidence="4 6" id="KW-0689">Ribosomal protein</keyword>
<evidence type="ECO:0000256" key="4">
    <source>
        <dbReference type="ARBA" id="ARBA00022980"/>
    </source>
</evidence>
<proteinExistence type="inferred from homology"/>
<evidence type="ECO:0000256" key="5">
    <source>
        <dbReference type="ARBA" id="ARBA00023274"/>
    </source>
</evidence>
<dbReference type="SUPFAM" id="SSF141091">
    <property type="entry name" value="L21p-like"/>
    <property type="match status" value="1"/>
</dbReference>
<evidence type="ECO:0000256" key="7">
    <source>
        <dbReference type="RuleBase" id="RU000562"/>
    </source>
</evidence>
<dbReference type="GO" id="GO:0005840">
    <property type="term" value="C:ribosome"/>
    <property type="evidence" value="ECO:0007669"/>
    <property type="project" value="UniProtKB-KW"/>
</dbReference>
<dbReference type="InterPro" id="IPR018258">
    <property type="entry name" value="Ribosomal_bL21_CS"/>
</dbReference>
<accession>A0ABN2PN87</accession>
<name>A0ABN2PN87_9ACTN</name>
<reference evidence="8 9" key="1">
    <citation type="journal article" date="2019" name="Int. J. Syst. Evol. Microbiol.">
        <title>The Global Catalogue of Microorganisms (GCM) 10K type strain sequencing project: providing services to taxonomists for standard genome sequencing and annotation.</title>
        <authorList>
            <consortium name="The Broad Institute Genomics Platform"/>
            <consortium name="The Broad Institute Genome Sequencing Center for Infectious Disease"/>
            <person name="Wu L."/>
            <person name="Ma J."/>
        </authorList>
    </citation>
    <scope>NUCLEOTIDE SEQUENCE [LARGE SCALE GENOMIC DNA]</scope>
    <source>
        <strain evidence="8 9">JCM 14046</strain>
    </source>
</reference>
<keyword evidence="3 6" id="KW-0694">RNA-binding</keyword>
<gene>
    <name evidence="6 8" type="primary">rplU</name>
    <name evidence="8" type="ORF">GCM10009737_26890</name>
</gene>
<dbReference type="HAMAP" id="MF_01363">
    <property type="entry name" value="Ribosomal_bL21"/>
    <property type="match status" value="1"/>
</dbReference>
<evidence type="ECO:0000256" key="2">
    <source>
        <dbReference type="ARBA" id="ARBA00022730"/>
    </source>
</evidence>
<keyword evidence="2 6" id="KW-0699">rRNA-binding</keyword>
<dbReference type="InterPro" id="IPR036164">
    <property type="entry name" value="bL21-like_sf"/>
</dbReference>
<dbReference type="PROSITE" id="PS01169">
    <property type="entry name" value="RIBOSOMAL_L21"/>
    <property type="match status" value="1"/>
</dbReference>
<evidence type="ECO:0000256" key="6">
    <source>
        <dbReference type="HAMAP-Rule" id="MF_01363"/>
    </source>
</evidence>
<dbReference type="InterPro" id="IPR028909">
    <property type="entry name" value="bL21-like"/>
</dbReference>
<evidence type="ECO:0000313" key="8">
    <source>
        <dbReference type="EMBL" id="GAA1923893.1"/>
    </source>
</evidence>
<evidence type="ECO:0000256" key="1">
    <source>
        <dbReference type="ARBA" id="ARBA00008563"/>
    </source>
</evidence>
<evidence type="ECO:0000313" key="9">
    <source>
        <dbReference type="Proteomes" id="UP001501612"/>
    </source>
</evidence>
<protein>
    <recommendedName>
        <fullName evidence="6">Large ribosomal subunit protein bL21</fullName>
    </recommendedName>
</protein>
<dbReference type="EMBL" id="BAAAMY010000006">
    <property type="protein sequence ID" value="GAA1923893.1"/>
    <property type="molecule type" value="Genomic_DNA"/>
</dbReference>